<dbReference type="EMBL" id="KF861510">
    <property type="protein sequence ID" value="AHG23823.1"/>
    <property type="molecule type" value="Genomic_DNA"/>
</dbReference>
<organism evidence="1 2">
    <name type="scientific">Mycobacterium phage EagleEye</name>
    <dbReference type="NCBI Taxonomy" id="1429759"/>
    <lineage>
        <taxon>Viruses</taxon>
        <taxon>Duplodnaviria</taxon>
        <taxon>Heunggongvirae</taxon>
        <taxon>Uroviricota</taxon>
        <taxon>Caudoviricetes</taxon>
        <taxon>Eagleeyevirus</taxon>
        <taxon>Eagleeyevirus eagleeye</taxon>
    </lineage>
</organism>
<evidence type="ECO:0000313" key="1">
    <source>
        <dbReference type="EMBL" id="AHG23823.1"/>
    </source>
</evidence>
<dbReference type="Proteomes" id="UP000019119">
    <property type="component" value="Segment"/>
</dbReference>
<proteinExistence type="predicted"/>
<accession>W0LIU8</accession>
<dbReference type="GeneID" id="18502805"/>
<gene>
    <name evidence="1" type="primary">43</name>
    <name evidence="1" type="ORF">PBI_EAGLEEYE_43</name>
</gene>
<sequence length="53" mass="6545">MRWLKRLFRRKTDWRDEWDQRSLDVAMGWNRNTIAYRITLVRGSQRRPRPGAA</sequence>
<dbReference type="KEGG" id="vg:18502805"/>
<evidence type="ECO:0000313" key="2">
    <source>
        <dbReference type="Proteomes" id="UP000019119"/>
    </source>
</evidence>
<reference evidence="1 2" key="1">
    <citation type="submission" date="2013-11" db="EMBL/GenBank/DDBJ databases">
        <authorList>
            <person name="Awa H."/>
            <person name="Bernal J.T."/>
            <person name="Coelho R.E."/>
            <person name="Culpepper S.C."/>
            <person name="Devaraju V.S."/>
            <person name="Higgins R.T."/>
            <person name="Husein A.J."/>
            <person name="Johnston E.M."/>
            <person name="Jung J.A."/>
            <person name="Kanani-Hendijani T.A."/>
            <person name="Knapp R.E."/>
            <person name="Lepiocha N."/>
            <person name="McCarter A.J."/>
            <person name="Merlau P.R."/>
            <person name="Monfared M.S."/>
            <person name="Olney H.P."/>
            <person name="Pineda M.R."/>
            <person name="Pizzini S.E."/>
            <person name="Roberson D.J."/>
            <person name="Rodriguez J."/>
            <person name="Simpson N.A."/>
            <person name="Stevens S.C."/>
            <person name="Stroub-Tahmassi C.A."/>
            <person name="Syed N."/>
            <person name="Torres S.E."/>
            <person name="Townsend C.W."/>
            <person name="White X.E."/>
            <person name="Willette C.E."/>
            <person name="Deming K.E."/>
            <person name="Simon S.E."/>
            <person name="Benjamin R.C."/>
            <person name="Hughes L.E."/>
            <person name="Hale R.H."/>
            <person name="Lamson-Kim T."/>
            <person name="Visi D.H."/>
            <person name="Allen M.S."/>
            <person name="Bradley K.W."/>
            <person name="Clarke D.Q."/>
            <person name="Lewis M.F."/>
            <person name="Barker L.P."/>
            <person name="Bailey C."/>
            <person name="Asai D.J."/>
            <person name="Garber M.L."/>
            <person name="Bowman C.A."/>
            <person name="Russell D.A."/>
            <person name="Pope W.H."/>
            <person name="Jacobs-Sera D."/>
            <person name="Hendrix R.W."/>
            <person name="Hatfull G.F."/>
        </authorList>
    </citation>
    <scope>NUCLEOTIDE SEQUENCE [LARGE SCALE GENOMIC DNA]</scope>
</reference>
<protein>
    <submittedName>
        <fullName evidence="1">Uncharacterized protein</fullName>
    </submittedName>
</protein>
<keyword evidence="2" id="KW-1185">Reference proteome</keyword>
<name>W0LIU8_9CAUD</name>
<dbReference type="RefSeq" id="YP_009005785.1">
    <property type="nucleotide sequence ID" value="NC_023564.1"/>
</dbReference>